<dbReference type="AlphaFoldDB" id="A0A445M959"/>
<organism evidence="1">
    <name type="scientific">Ensete ventricosum</name>
    <name type="common">Abyssinian banana</name>
    <name type="synonym">Musa ensete</name>
    <dbReference type="NCBI Taxonomy" id="4639"/>
    <lineage>
        <taxon>Eukaryota</taxon>
        <taxon>Viridiplantae</taxon>
        <taxon>Streptophyta</taxon>
        <taxon>Embryophyta</taxon>
        <taxon>Tracheophyta</taxon>
        <taxon>Spermatophyta</taxon>
        <taxon>Magnoliopsida</taxon>
        <taxon>Liliopsida</taxon>
        <taxon>Zingiberales</taxon>
        <taxon>Musaceae</taxon>
        <taxon>Ensete</taxon>
    </lineage>
</organism>
<reference evidence="1" key="1">
    <citation type="journal article" date="2018" name="Data Brief">
        <title>Genome sequence data from 17 accessions of Ensete ventricosum, a staple food crop for millions in Ethiopia.</title>
        <authorList>
            <person name="Yemataw Z."/>
            <person name="Muzemil S."/>
            <person name="Ambachew D."/>
            <person name="Tripathi L."/>
            <person name="Tesfaye K."/>
            <person name="Chala A."/>
            <person name="Farbos A."/>
            <person name="O'Neill P."/>
            <person name="Moore K."/>
            <person name="Grant M."/>
            <person name="Studholme D.J."/>
        </authorList>
    </citation>
    <scope>NUCLEOTIDE SEQUENCE [LARGE SCALE GENOMIC DNA]</scope>
    <source>
        <tissue evidence="1">Leaf</tissue>
    </source>
</reference>
<dbReference type="EMBL" id="KV875459">
    <property type="protein sequence ID" value="RZR70768.1"/>
    <property type="molecule type" value="Genomic_DNA"/>
</dbReference>
<gene>
    <name evidence="1" type="ORF">BHM03_00001348</name>
</gene>
<proteinExistence type="predicted"/>
<evidence type="ECO:0000313" key="1">
    <source>
        <dbReference type="EMBL" id="RZR70768.1"/>
    </source>
</evidence>
<name>A0A445M959_ENSVE</name>
<sequence>MKGGKRQIRAGSSPTEGAFTVHTYRRRKLSRYAQLDLVWFGSAHLDSIRLGSVRLGSARFNSDWFGSTQFVSVRLDSAWFGSVQFY</sequence>
<dbReference type="Proteomes" id="UP000290560">
    <property type="component" value="Unassembled WGS sequence"/>
</dbReference>
<protein>
    <submittedName>
        <fullName evidence="1">Uncharacterized protein</fullName>
    </submittedName>
</protein>
<accession>A0A445M959</accession>